<reference evidence="2 3" key="1">
    <citation type="journal article" date="2023" name="Commun. Biol.">
        <title>Genome analysis of Parmales, the sister group of diatoms, reveals the evolutionary specialization of diatoms from phago-mixotrophs to photoautotrophs.</title>
        <authorList>
            <person name="Ban H."/>
            <person name="Sato S."/>
            <person name="Yoshikawa S."/>
            <person name="Yamada K."/>
            <person name="Nakamura Y."/>
            <person name="Ichinomiya M."/>
            <person name="Sato N."/>
            <person name="Blanc-Mathieu R."/>
            <person name="Endo H."/>
            <person name="Kuwata A."/>
            <person name="Ogata H."/>
        </authorList>
    </citation>
    <scope>NUCLEOTIDE SEQUENCE [LARGE SCALE GENOMIC DNA]</scope>
</reference>
<gene>
    <name evidence="2" type="ORF">TeGR_g10347</name>
</gene>
<dbReference type="SUPFAM" id="SSF63829">
    <property type="entry name" value="Calcium-dependent phosphotriesterase"/>
    <property type="match status" value="1"/>
</dbReference>
<name>A0ABQ6MTG9_9STRA</name>
<proteinExistence type="predicted"/>
<evidence type="ECO:0000313" key="3">
    <source>
        <dbReference type="Proteomes" id="UP001165060"/>
    </source>
</evidence>
<organism evidence="2 3">
    <name type="scientific">Tetraparma gracilis</name>
    <dbReference type="NCBI Taxonomy" id="2962635"/>
    <lineage>
        <taxon>Eukaryota</taxon>
        <taxon>Sar</taxon>
        <taxon>Stramenopiles</taxon>
        <taxon>Ochrophyta</taxon>
        <taxon>Bolidophyceae</taxon>
        <taxon>Parmales</taxon>
        <taxon>Triparmaceae</taxon>
        <taxon>Tetraparma</taxon>
    </lineage>
</organism>
<dbReference type="InterPro" id="IPR027443">
    <property type="entry name" value="IPNS-like_sf"/>
</dbReference>
<dbReference type="SUPFAM" id="SSF51197">
    <property type="entry name" value="Clavaminate synthase-like"/>
    <property type="match status" value="1"/>
</dbReference>
<protein>
    <recommendedName>
        <fullName evidence="4">Aspartyl/asparaginy/proline hydroxylase domain-containing protein</fullName>
    </recommendedName>
</protein>
<accession>A0ABQ6MTG9</accession>
<comment type="caution">
    <text evidence="2">The sequence shown here is derived from an EMBL/GenBank/DDBJ whole genome shotgun (WGS) entry which is preliminary data.</text>
</comment>
<dbReference type="Gene3D" id="2.60.120.330">
    <property type="entry name" value="B-lactam Antibiotic, Isopenicillin N Synthase, Chain"/>
    <property type="match status" value="1"/>
</dbReference>
<dbReference type="Proteomes" id="UP001165060">
    <property type="component" value="Unassembled WGS sequence"/>
</dbReference>
<evidence type="ECO:0000313" key="2">
    <source>
        <dbReference type="EMBL" id="GMI32049.1"/>
    </source>
</evidence>
<feature type="region of interest" description="Disordered" evidence="1">
    <location>
        <begin position="507"/>
        <end position="526"/>
    </location>
</feature>
<sequence>MVLNLDDGTDRVLQSSTSDVYYGAVTDTRYSAGLLEEQNVFVVARGHNDKDAADERLLQVSLATGSTFQSIPLPTTFAHDSVRVGDRMFIADTGDKGIREFVFDEFKVSEKPMSEVVDSKLQGVFTTREHVNCFHPIIKPDGTVEEMWVNLHSKSPGEQKTSKACLVNVDTGEKIRCLDGISSGGHQLVGWSPPGTVTEFLVTLDSNNSQLCKIDPETGSTDCIWTDPGLGFLKGLVIIDGVAYLGAMPPVARKKRKDKTIKSVVVGVDLLTGAEVFRKEVSTQGIINQITAPWLSPHGTFSAIDDWACGHNQIQRRTSWLPGRLTPHPSIDKRNPLLSKHYLSLSSKTEARAKEGAPYQVHIGELEKGAVERIQKFLFEERGRRDFEDMDWVHTNNAFYGGKSANLELFKPGVKSVLLKFSDQAATTAFEFPWYAEYKPAIKPWLDMVLDAYGLTENHIIRLQFALMTPNAQIMPHVDVGAWVPSSHRIHLVVTANPDVRFGVLTKGTAKDPEGDGADGTSGWSNTRINVGETWEVNNLETHKVDNLGPGERVHLIMDLSETAFEAENNIKLNKGDYIDTQDGYKVKSFDEAQDAFEADQEKVAKVIREREAKGQGTKN</sequence>
<evidence type="ECO:0008006" key="4">
    <source>
        <dbReference type="Google" id="ProtNLM"/>
    </source>
</evidence>
<evidence type="ECO:0000256" key="1">
    <source>
        <dbReference type="SAM" id="MobiDB-lite"/>
    </source>
</evidence>
<dbReference type="EMBL" id="BRYB01000534">
    <property type="protein sequence ID" value="GMI32049.1"/>
    <property type="molecule type" value="Genomic_DNA"/>
</dbReference>
<keyword evidence="3" id="KW-1185">Reference proteome</keyword>